<dbReference type="OrthoDB" id="9978265at2759"/>
<gene>
    <name evidence="1" type="ORF">SteCoe_22190</name>
</gene>
<dbReference type="AlphaFoldDB" id="A0A1R2BN06"/>
<evidence type="ECO:0000313" key="2">
    <source>
        <dbReference type="Proteomes" id="UP000187209"/>
    </source>
</evidence>
<dbReference type="Gene3D" id="2.120.10.80">
    <property type="entry name" value="Kelch-type beta propeller"/>
    <property type="match status" value="1"/>
</dbReference>
<dbReference type="EMBL" id="MPUH01000540">
    <property type="protein sequence ID" value="OMJ78080.1"/>
    <property type="molecule type" value="Genomic_DNA"/>
</dbReference>
<comment type="caution">
    <text evidence="1">The sequence shown here is derived from an EMBL/GenBank/DDBJ whole genome shotgun (WGS) entry which is preliminary data.</text>
</comment>
<proteinExistence type="predicted"/>
<dbReference type="Proteomes" id="UP000187209">
    <property type="component" value="Unassembled WGS sequence"/>
</dbReference>
<dbReference type="Pfam" id="PF01344">
    <property type="entry name" value="Kelch_1"/>
    <property type="match status" value="1"/>
</dbReference>
<evidence type="ECO:0000313" key="1">
    <source>
        <dbReference type="EMBL" id="OMJ78080.1"/>
    </source>
</evidence>
<dbReference type="InterPro" id="IPR006652">
    <property type="entry name" value="Kelch_1"/>
</dbReference>
<dbReference type="SUPFAM" id="SSF117281">
    <property type="entry name" value="Kelch motif"/>
    <property type="match status" value="1"/>
</dbReference>
<dbReference type="InterPro" id="IPR015915">
    <property type="entry name" value="Kelch-typ_b-propeller"/>
</dbReference>
<sequence length="444" mass="50508">MSFVCHEIGCTNPPAMFCNCIEANVYSCTNHVMQHFESDEGCQHAAMPMYKKINPEIKLKDIQRLHNLKESLEKSQSESLKYIKNAINSLTSLQTNVTIYYEKAKISVISMIENAESKEKELVVPGFISRIFHTDEFQKYMDEIPKNFPLILEEHLENALNFADSLKNDQEFYNQPGECELDFTSNANLDQNLYFFKVNTKVFVEVNITDFIMKEYIVNVLENQGSLTSICQIPDDKVFTSGGYDPYLNCSYLIDLTNKTVENLPKCRERSLSSATYLKGAVYIFGGFSSKGLLNNADKFILQSKRWISLADLPIAQQDTSVLPCKDFVIISTHSANCLFSYKTSSNSYETLASGIISHSYNILIRNQGIYYLLSGNNIFVSSEGMLDKWNKLEISLNAGYCQNTSKPINRGRYAYFCSSHYGKVFRFGFDDFSLVEINCQVVG</sequence>
<protein>
    <submittedName>
        <fullName evidence="1">Uncharacterized protein</fullName>
    </submittedName>
</protein>
<dbReference type="SMART" id="SM00612">
    <property type="entry name" value="Kelch"/>
    <property type="match status" value="2"/>
</dbReference>
<keyword evidence="2" id="KW-1185">Reference proteome</keyword>
<accession>A0A1R2BN06</accession>
<organism evidence="1 2">
    <name type="scientific">Stentor coeruleus</name>
    <dbReference type="NCBI Taxonomy" id="5963"/>
    <lineage>
        <taxon>Eukaryota</taxon>
        <taxon>Sar</taxon>
        <taxon>Alveolata</taxon>
        <taxon>Ciliophora</taxon>
        <taxon>Postciliodesmatophora</taxon>
        <taxon>Heterotrichea</taxon>
        <taxon>Heterotrichida</taxon>
        <taxon>Stentoridae</taxon>
        <taxon>Stentor</taxon>
    </lineage>
</organism>
<name>A0A1R2BN06_9CILI</name>
<reference evidence="1 2" key="1">
    <citation type="submission" date="2016-11" db="EMBL/GenBank/DDBJ databases">
        <title>The macronuclear genome of Stentor coeruleus: a giant cell with tiny introns.</title>
        <authorList>
            <person name="Slabodnick M."/>
            <person name="Ruby J.G."/>
            <person name="Reiff S.B."/>
            <person name="Swart E.C."/>
            <person name="Gosai S."/>
            <person name="Prabakaran S."/>
            <person name="Witkowska E."/>
            <person name="Larue G.E."/>
            <person name="Fisher S."/>
            <person name="Freeman R.M."/>
            <person name="Gunawardena J."/>
            <person name="Chu W."/>
            <person name="Stover N.A."/>
            <person name="Gregory B.D."/>
            <person name="Nowacki M."/>
            <person name="Derisi J."/>
            <person name="Roy S.W."/>
            <person name="Marshall W.F."/>
            <person name="Sood P."/>
        </authorList>
    </citation>
    <scope>NUCLEOTIDE SEQUENCE [LARGE SCALE GENOMIC DNA]</scope>
    <source>
        <strain evidence="1">WM001</strain>
    </source>
</reference>